<keyword evidence="4" id="KW-0548">Nucleotidyltransferase</keyword>
<accession>A0A7C4EK73</accession>
<evidence type="ECO:0000256" key="4">
    <source>
        <dbReference type="ARBA" id="ARBA00022695"/>
    </source>
</evidence>
<evidence type="ECO:0000256" key="3">
    <source>
        <dbReference type="ARBA" id="ARBA00022679"/>
    </source>
</evidence>
<dbReference type="InterPro" id="IPR007634">
    <property type="entry name" value="RNA_pol_sigma_54_DNA-bd"/>
</dbReference>
<dbReference type="Gene3D" id="1.10.10.60">
    <property type="entry name" value="Homeodomain-like"/>
    <property type="match status" value="1"/>
</dbReference>
<reference evidence="12" key="1">
    <citation type="journal article" date="2020" name="mSystems">
        <title>Genome- and Community-Level Interaction Insights into Carbon Utilization and Element Cycling Functions of Hydrothermarchaeota in Hydrothermal Sediment.</title>
        <authorList>
            <person name="Zhou Z."/>
            <person name="Liu Y."/>
            <person name="Xu W."/>
            <person name="Pan J."/>
            <person name="Luo Z.H."/>
            <person name="Li M."/>
        </authorList>
    </citation>
    <scope>NUCLEOTIDE SEQUENCE [LARGE SCALE GENOMIC DNA]</scope>
    <source>
        <strain evidence="12">SpSt-788</strain>
    </source>
</reference>
<protein>
    <submittedName>
        <fullName evidence="12">RNA polymerase sigma-54 factor</fullName>
    </submittedName>
</protein>
<dbReference type="Pfam" id="PF00309">
    <property type="entry name" value="Sigma54_AID"/>
    <property type="match status" value="1"/>
</dbReference>
<evidence type="ECO:0000256" key="2">
    <source>
        <dbReference type="ARBA" id="ARBA00022478"/>
    </source>
</evidence>
<dbReference type="NCBIfam" id="TIGR02395">
    <property type="entry name" value="rpoN_sigma"/>
    <property type="match status" value="1"/>
</dbReference>
<dbReference type="InterPro" id="IPR007046">
    <property type="entry name" value="RNA_pol_sigma_54_core-bd"/>
</dbReference>
<evidence type="ECO:0000313" key="12">
    <source>
        <dbReference type="EMBL" id="HGG99359.1"/>
    </source>
</evidence>
<dbReference type="Pfam" id="PF04963">
    <property type="entry name" value="Sigma54_CBD"/>
    <property type="match status" value="1"/>
</dbReference>
<comment type="caution">
    <text evidence="12">The sequence shown here is derived from an EMBL/GenBank/DDBJ whole genome shotgun (WGS) entry which is preliminary data.</text>
</comment>
<keyword evidence="5" id="KW-0805">Transcription regulation</keyword>
<keyword evidence="2" id="KW-0240">DNA-directed RNA polymerase</keyword>
<evidence type="ECO:0000256" key="8">
    <source>
        <dbReference type="ARBA" id="ARBA00023163"/>
    </source>
</evidence>
<evidence type="ECO:0000256" key="5">
    <source>
        <dbReference type="ARBA" id="ARBA00023015"/>
    </source>
</evidence>
<keyword evidence="6" id="KW-0731">Sigma factor</keyword>
<name>A0A7C4EK73_9BACT</name>
<feature type="coiled-coil region" evidence="9">
    <location>
        <begin position="41"/>
        <end position="68"/>
    </location>
</feature>
<evidence type="ECO:0000256" key="1">
    <source>
        <dbReference type="ARBA" id="ARBA00008798"/>
    </source>
</evidence>
<proteinExistence type="inferred from homology"/>
<dbReference type="PRINTS" id="PR00045">
    <property type="entry name" value="SIGMA54FCT"/>
</dbReference>
<dbReference type="AlphaFoldDB" id="A0A7C4EK73"/>
<sequence length="470" mass="54330">MTLEQRTDLRLTQKLALTPQLQLQLKLLQLPQLELGQYIELQLMENPLLELDEEIENTENEIISDEQEDSVFVDKIEKIMVDEYFAERADDGRDLGYFNPGIEEKPSFELFYSETADLWEHLLWQLRLSNAPDKIRTVAEIVIGNIDEDGYLKATDEEIIALSSTDPETVKSAIKLVQGFDPPGVCARDIKECLILQLKNLGLGETVVQYIVEQHLEDIQKKRYEKISRKFNISVEDVIKAVKMIEKLEPRPGRNFSNATVYIPVPDVYIKKIEGEYQIILNDEGIPKIRLSKLYRQLLMEKQLPAEERKYLKEKFKNAVDLLKGIEQRNRTLYRVTECLVKFQKDFFDKGPSFLKPLNLKAISEELGLHESTISRVTSNKYLSCDHGVFSFKFFFTKALSSDHGEISTTSVKNLIQKVINNEDPAKPLSDREISELLKKQGIDIARRTVAKYREELKIPPKSLRKSKNF</sequence>
<dbReference type="GO" id="GO:0003677">
    <property type="term" value="F:DNA binding"/>
    <property type="evidence" value="ECO:0007669"/>
    <property type="project" value="UniProtKB-KW"/>
</dbReference>
<dbReference type="Gene3D" id="1.10.10.1330">
    <property type="entry name" value="RNA polymerase sigma-54 factor, core-binding domain"/>
    <property type="match status" value="1"/>
</dbReference>
<dbReference type="GO" id="GO:0016987">
    <property type="term" value="F:sigma factor activity"/>
    <property type="evidence" value="ECO:0007669"/>
    <property type="project" value="UniProtKB-KW"/>
</dbReference>
<evidence type="ECO:0000256" key="7">
    <source>
        <dbReference type="ARBA" id="ARBA00023125"/>
    </source>
</evidence>
<evidence type="ECO:0000259" key="11">
    <source>
        <dbReference type="Pfam" id="PF04963"/>
    </source>
</evidence>
<feature type="domain" description="RNA polymerase sigma factor 54 core-binding" evidence="11">
    <location>
        <begin position="108"/>
        <end position="295"/>
    </location>
</feature>
<dbReference type="GO" id="GO:0000428">
    <property type="term" value="C:DNA-directed RNA polymerase complex"/>
    <property type="evidence" value="ECO:0007669"/>
    <property type="project" value="UniProtKB-KW"/>
</dbReference>
<keyword evidence="8" id="KW-0804">Transcription</keyword>
<dbReference type="GO" id="GO:0001216">
    <property type="term" value="F:DNA-binding transcription activator activity"/>
    <property type="evidence" value="ECO:0007669"/>
    <property type="project" value="InterPro"/>
</dbReference>
<comment type="similarity">
    <text evidence="1">Belongs to the sigma-54 factor family.</text>
</comment>
<keyword evidence="9" id="KW-0175">Coiled coil</keyword>
<organism evidence="12">
    <name type="scientific">Thermodesulfovibrio aggregans</name>
    <dbReference type="NCBI Taxonomy" id="86166"/>
    <lineage>
        <taxon>Bacteria</taxon>
        <taxon>Pseudomonadati</taxon>
        <taxon>Nitrospirota</taxon>
        <taxon>Thermodesulfovibrionia</taxon>
        <taxon>Thermodesulfovibrionales</taxon>
        <taxon>Thermodesulfovibrionaceae</taxon>
        <taxon>Thermodesulfovibrio</taxon>
    </lineage>
</organism>
<keyword evidence="3" id="KW-0808">Transferase</keyword>
<dbReference type="EMBL" id="DTHO01000022">
    <property type="protein sequence ID" value="HGG99359.1"/>
    <property type="molecule type" value="Genomic_DNA"/>
</dbReference>
<gene>
    <name evidence="12" type="primary">rpoN</name>
    <name evidence="12" type="ORF">ENV75_02765</name>
</gene>
<feature type="domain" description="RNA polymerase sigma factor 54 DNA-binding" evidence="10">
    <location>
        <begin position="310"/>
        <end position="466"/>
    </location>
</feature>
<dbReference type="PANTHER" id="PTHR32248:SF4">
    <property type="entry name" value="RNA POLYMERASE SIGMA-54 FACTOR"/>
    <property type="match status" value="1"/>
</dbReference>
<keyword evidence="7" id="KW-0238">DNA-binding</keyword>
<dbReference type="GO" id="GO:0006352">
    <property type="term" value="P:DNA-templated transcription initiation"/>
    <property type="evidence" value="ECO:0007669"/>
    <property type="project" value="InterPro"/>
</dbReference>
<dbReference type="PROSITE" id="PS50044">
    <property type="entry name" value="SIGMA54_3"/>
    <property type="match status" value="1"/>
</dbReference>
<evidence type="ECO:0000259" key="10">
    <source>
        <dbReference type="Pfam" id="PF04552"/>
    </source>
</evidence>
<dbReference type="PROSITE" id="PS00718">
    <property type="entry name" value="SIGMA54_2"/>
    <property type="match status" value="1"/>
</dbReference>
<dbReference type="PIRSF" id="PIRSF000774">
    <property type="entry name" value="RpoN"/>
    <property type="match status" value="1"/>
</dbReference>
<dbReference type="GO" id="GO:0016779">
    <property type="term" value="F:nucleotidyltransferase activity"/>
    <property type="evidence" value="ECO:0007669"/>
    <property type="project" value="UniProtKB-KW"/>
</dbReference>
<dbReference type="InterPro" id="IPR038709">
    <property type="entry name" value="RpoN_core-bd_sf"/>
</dbReference>
<dbReference type="Pfam" id="PF04552">
    <property type="entry name" value="Sigma54_DBD"/>
    <property type="match status" value="1"/>
</dbReference>
<dbReference type="InterPro" id="IPR000394">
    <property type="entry name" value="RNA_pol_sigma_54"/>
</dbReference>
<evidence type="ECO:0000256" key="6">
    <source>
        <dbReference type="ARBA" id="ARBA00023082"/>
    </source>
</evidence>
<evidence type="ECO:0000256" key="9">
    <source>
        <dbReference type="SAM" id="Coils"/>
    </source>
</evidence>
<dbReference type="PANTHER" id="PTHR32248">
    <property type="entry name" value="RNA POLYMERASE SIGMA-54 FACTOR"/>
    <property type="match status" value="1"/>
</dbReference>